<evidence type="ECO:0000256" key="7">
    <source>
        <dbReference type="SAM" id="MobiDB-lite"/>
    </source>
</evidence>
<evidence type="ECO:0000313" key="11">
    <source>
        <dbReference type="Proteomes" id="UP000070168"/>
    </source>
</evidence>
<evidence type="ECO:0000256" key="4">
    <source>
        <dbReference type="ARBA" id="ARBA00022989"/>
    </source>
</evidence>
<feature type="compositionally biased region" description="Polar residues" evidence="7">
    <location>
        <begin position="24"/>
        <end position="33"/>
    </location>
</feature>
<dbReference type="GeneID" id="63708962"/>
<feature type="compositionally biased region" description="Basic and acidic residues" evidence="7">
    <location>
        <begin position="427"/>
        <end position="440"/>
    </location>
</feature>
<evidence type="ECO:0000256" key="2">
    <source>
        <dbReference type="ARBA" id="ARBA00009765"/>
    </source>
</evidence>
<gene>
    <name evidence="10" type="ORF">PGRI_059490</name>
</gene>
<dbReference type="STRING" id="5078.A0A135LLY8"/>
<feature type="transmembrane region" description="Helical" evidence="8">
    <location>
        <begin position="1232"/>
        <end position="1252"/>
    </location>
</feature>
<proteinExistence type="inferred from homology"/>
<feature type="region of interest" description="Disordered" evidence="7">
    <location>
        <begin position="705"/>
        <end position="801"/>
    </location>
</feature>
<dbReference type="AlphaFoldDB" id="A0A135LLY8"/>
<feature type="compositionally biased region" description="Polar residues" evidence="7">
    <location>
        <begin position="774"/>
        <end position="784"/>
    </location>
</feature>
<feature type="compositionally biased region" description="Low complexity" evidence="7">
    <location>
        <begin position="38"/>
        <end position="51"/>
    </location>
</feature>
<dbReference type="InterPro" id="IPR002523">
    <property type="entry name" value="MgTranspt_CorA/ZnTranspt_ZntB"/>
</dbReference>
<dbReference type="OrthoDB" id="5430750at2759"/>
<organism evidence="10 11">
    <name type="scientific">Penicillium patulum</name>
    <name type="common">Penicillium griseofulvum</name>
    <dbReference type="NCBI Taxonomy" id="5078"/>
    <lineage>
        <taxon>Eukaryota</taxon>
        <taxon>Fungi</taxon>
        <taxon>Dikarya</taxon>
        <taxon>Ascomycota</taxon>
        <taxon>Pezizomycotina</taxon>
        <taxon>Eurotiomycetes</taxon>
        <taxon>Eurotiomycetidae</taxon>
        <taxon>Eurotiales</taxon>
        <taxon>Aspergillaceae</taxon>
        <taxon>Penicillium</taxon>
    </lineage>
</organism>
<evidence type="ECO:0000256" key="1">
    <source>
        <dbReference type="ARBA" id="ARBA00004141"/>
    </source>
</evidence>
<dbReference type="OMA" id="FELSIPW"/>
<keyword evidence="11" id="KW-1185">Reference proteome</keyword>
<dbReference type="InterPro" id="IPR045863">
    <property type="entry name" value="CorA_TM1_TM2"/>
</dbReference>
<feature type="region of interest" description="Disordered" evidence="7">
    <location>
        <begin position="24"/>
        <end position="51"/>
    </location>
</feature>
<dbReference type="GO" id="GO:0016020">
    <property type="term" value="C:membrane"/>
    <property type="evidence" value="ECO:0007669"/>
    <property type="project" value="UniProtKB-SubCell"/>
</dbReference>
<dbReference type="RefSeq" id="XP_040648517.1">
    <property type="nucleotide sequence ID" value="XM_040793662.1"/>
</dbReference>
<dbReference type="SUPFAM" id="SSF144083">
    <property type="entry name" value="Magnesium transport protein CorA, transmembrane region"/>
    <property type="match status" value="1"/>
</dbReference>
<name>A0A135LLY8_PENPA</name>
<dbReference type="EMBL" id="LHQR01000048">
    <property type="protein sequence ID" value="KXG49981.1"/>
    <property type="molecule type" value="Genomic_DNA"/>
</dbReference>
<dbReference type="InterPro" id="IPR054464">
    <property type="entry name" value="ULD_fung"/>
</dbReference>
<comment type="caution">
    <text evidence="10">The sequence shown here is derived from an EMBL/GenBank/DDBJ whole genome shotgun (WGS) entry which is preliminary data.</text>
</comment>
<comment type="similarity">
    <text evidence="2">Belongs to the CorA metal ion transporter (MIT) (TC 1.A.35) family.</text>
</comment>
<dbReference type="Gene3D" id="1.20.58.340">
    <property type="entry name" value="Magnesium transport protein CorA, transmembrane region"/>
    <property type="match status" value="1"/>
</dbReference>
<comment type="subcellular location">
    <subcellularLocation>
        <location evidence="1">Membrane</location>
        <topology evidence="1">Multi-pass membrane protein</topology>
    </subcellularLocation>
</comment>
<evidence type="ECO:0000256" key="6">
    <source>
        <dbReference type="SAM" id="Coils"/>
    </source>
</evidence>
<keyword evidence="3 8" id="KW-0812">Transmembrane</keyword>
<dbReference type="InterPro" id="IPR045861">
    <property type="entry name" value="CorA_cytoplasmic_dom"/>
</dbReference>
<protein>
    <submittedName>
        <fullName evidence="10">Mg2+ transporter protein, CorA-like/Zinc transport protein ZntB</fullName>
    </submittedName>
</protein>
<evidence type="ECO:0000256" key="3">
    <source>
        <dbReference type="ARBA" id="ARBA00022692"/>
    </source>
</evidence>
<feature type="transmembrane region" description="Helical" evidence="8">
    <location>
        <begin position="1195"/>
        <end position="1212"/>
    </location>
</feature>
<sequence>MQSRGENSATLNLALSTLSVMNNDSGADLSTNESEGHNSASNSAFDSASDSSSRLRPQLKIYEELADDSDVEVVHHIIGVRPSRSIDNRGDKEQNWLGRKVFTHQSLFNQDEKASLETYRIVQSRLIPRSEDYLHDRAILTYEGKPASSETEIRWVHIESSYMDLEFFELEALRQQKIPEVTSTIIRSAFRYLRQRNEKLYVHGRFLDPTALSFVARDEDPEGLLVQELASIVFLAFPYFTLEPLRVQDPTSAEPIHPVRSLLQYHYSFQSTGQRDADQVVCKVREVPDVLHVPQTWVLLVNEDLILSMGPNSLDHIGGEYVSLEKAKAGAMTQIRLIDFEGKQYFLPKRSCKTWLEFVTMFSTVEKDETVLASFMNGSWSDEYELRLGNELISEENWSEAVLYSEKDITIHIVEKPRRTMPHHLRPSREYSRAQSDPRRRSYSPRSTNYDNRMRRRSFMNYASNTTPDDILIRHSASINNGHREDSDLIRQSHTDVVKRHAWQSDKKPIRLKDLDGFELSIPWRVGGTWQKMHSVVDTKMQKSYESRHAYTNGDYILNGPDGPITPADWDEKIIPGCTVELKLTRPGTTGRMSRPRFRYRYPRPFPDDENSANTAAQTFLFTPMPPERIDTSYRIEYPRTSSHDALARDVGSQTPGESNESVSDQNIEDVASEPVLTTSALQQPEPSSHMALVLWRRPALNSDTNFHTATGEQSGGVLSLPRRSTDSQSFVEDSIPTERPSPDDFADHFFPVGRTSSDSRLSFSTTSSDEPIRQNSLSQQSSPEEPAADPQPDNGTETTPVCPIFAWEVAGSDDLPPTPMETGASTFGRKDADRAIRAILEEREAEATLYLLKHKQENNILDSLSRCSRREVFAEMEVARTLLDRSSTMERSARKRSTRKKLTVITNAIEILDAFVPAQHHNIYQYWLIEKFYGALLAMTSSYFSDAYLDRIGDRISSFLKQIRQIHARVSGGDEQSRTFYLPKALVDAFNPMIIYVCICSQVPDEHRPEWGLLQRHARKILKSLKFAEYQLISMIHAGDFSEAKVFRRVNAQNIMTMVAERLVRIPNENPKGISSSDGFNLLQIYRQYILGLELQVRTSPNAEIFDEIQRLREELNIVHTVLDQQLEVLNKLRRVWTGVRHFSNQVNLSSIRQGRRVIKKMKSDLDELEDMARRTSTLLRSMIEVRKESNSKAITIFTVVTVIFLPLSFVTSYLGMNSIDIRDGTFNQTLFWIVALPSAAILISTLWIWFRIESDKERN</sequence>
<dbReference type="PANTHER" id="PTHR47685:SF1">
    <property type="entry name" value="MAGNESIUM TRANSPORT PROTEIN CORA"/>
    <property type="match status" value="1"/>
</dbReference>
<reference evidence="10 11" key="1">
    <citation type="journal article" date="2016" name="BMC Genomics">
        <title>Genome sequencing and secondary metabolism of the postharvest pathogen Penicillium griseofulvum.</title>
        <authorList>
            <person name="Banani H."/>
            <person name="Marcet-Houben M."/>
            <person name="Ballester A.R."/>
            <person name="Abbruscato P."/>
            <person name="Gonzalez-Candelas L."/>
            <person name="Gabaldon T."/>
            <person name="Spadaro D."/>
        </authorList>
    </citation>
    <scope>NUCLEOTIDE SEQUENCE [LARGE SCALE GENOMIC DNA]</scope>
    <source>
        <strain evidence="10 11">PG3</strain>
    </source>
</reference>
<evidence type="ECO:0000256" key="8">
    <source>
        <dbReference type="SAM" id="Phobius"/>
    </source>
</evidence>
<dbReference type="InterPro" id="IPR050829">
    <property type="entry name" value="CorA_MIT"/>
</dbReference>
<feature type="compositionally biased region" description="Low complexity" evidence="7">
    <location>
        <begin position="755"/>
        <end position="770"/>
    </location>
</feature>
<feature type="region of interest" description="Disordered" evidence="7">
    <location>
        <begin position="418"/>
        <end position="450"/>
    </location>
</feature>
<dbReference type="GO" id="GO:0046873">
    <property type="term" value="F:metal ion transmembrane transporter activity"/>
    <property type="evidence" value="ECO:0007669"/>
    <property type="project" value="InterPro"/>
</dbReference>
<evidence type="ECO:0000259" key="9">
    <source>
        <dbReference type="Pfam" id="PF22893"/>
    </source>
</evidence>
<accession>A0A135LLY8</accession>
<feature type="compositionally biased region" description="Polar residues" evidence="7">
    <location>
        <begin position="652"/>
        <end position="666"/>
    </location>
</feature>
<dbReference type="Pfam" id="PF01544">
    <property type="entry name" value="CorA"/>
    <property type="match status" value="1"/>
</dbReference>
<keyword evidence="4 8" id="KW-1133">Transmembrane helix</keyword>
<feature type="domain" description="Ubiquitin-like" evidence="9">
    <location>
        <begin position="506"/>
        <end position="584"/>
    </location>
</feature>
<keyword evidence="6" id="KW-0175">Coiled coil</keyword>
<dbReference type="PANTHER" id="PTHR47685">
    <property type="entry name" value="MAGNESIUM TRANSPORT PROTEIN CORA"/>
    <property type="match status" value="1"/>
</dbReference>
<evidence type="ECO:0000256" key="5">
    <source>
        <dbReference type="ARBA" id="ARBA00023136"/>
    </source>
</evidence>
<dbReference type="Pfam" id="PF22893">
    <property type="entry name" value="ULD_2"/>
    <property type="match status" value="1"/>
</dbReference>
<dbReference type="SUPFAM" id="SSF143865">
    <property type="entry name" value="CorA soluble domain-like"/>
    <property type="match status" value="1"/>
</dbReference>
<feature type="coiled-coil region" evidence="6">
    <location>
        <begin position="1153"/>
        <end position="1180"/>
    </location>
</feature>
<evidence type="ECO:0000313" key="10">
    <source>
        <dbReference type="EMBL" id="KXG49981.1"/>
    </source>
</evidence>
<dbReference type="Proteomes" id="UP000070168">
    <property type="component" value="Unassembled WGS sequence"/>
</dbReference>
<feature type="region of interest" description="Disordered" evidence="7">
    <location>
        <begin position="641"/>
        <end position="666"/>
    </location>
</feature>
<keyword evidence="5 8" id="KW-0472">Membrane</keyword>